<sequence length="4432" mass="489016">MGSSQSHAEFFRAPTTNALESDDVDPLVLLYRVERTLWRVEPPWLKPPTADSQEGRSKDEKVASSDSTGPLVDIDPTAPMTAHQALELVPTLIDDNPLAWGCCLVLFSVVDEGIFVKVNGVARVMELLAVDSTSLRLLALEVIHTLCLRGGKALTQLNERGLTRNLTQLLESPDDQLAFATLKVLRLNLSHSAVRDMVGTCGLLPALMSKIHSSTPAIAKLAVMCVGFTLPNANNMAEIVRLGCIESLLKAIASANVHAHAHMRALSLIADENASIFPRELTLATVSKMLDTLRGGAKRSKNAAACAYLFASLCRSDIFRHDLCIESNLSILSKLLVGGSPDVLRAAAFALGIASYESSDRIKESLFKVEAPLNLLNLIESADLTLVRLIIFATGSILDESLVLRSGKEVNPDRAGRSESLRHKMQLLCEEIINGPGCDIVIRLAIESQGGATTFAVKNLSCMVLSTRIKRTVTRMECVREITLFVSNAADSFLEPLLLFFIECSSTNPDAQLNDIGEDVDFSVEFCRLLGQMDDTMNGFVTLFDAHKPERLVGLLTLFSNFASKSAILRSALTSGSVIERVLSMISKSGVALLHLQALSFLDNITGGKNQEAIKLIFMHSPDRLVNMLHSSMPTVQELTGNVLRRIFKRHNSPDLPASGARRHLVNLLSHDDKKLAVCACRVWGSLFIFEDKRESFALIINGAESILKLLYRCFVDFNPDEKNSSKDLLIVTRSLCRASLSEDVSKEIAIAPSFLTLVNFLAHPLEKAMEDVVQVFSAIGRSRELRKYVAVPPILTAVEALLRDRKENLGPVYRVAWLRFIGIIGRRDGHIQRLLVELKVVEAIVILTHSPTAALSADVQRECIETLAWLCTDDVKVRKMIATPKLVDICLKCLDSLREILIVSCLHLLQRMSVEEEIKSVVKTSGGATVIMRIVFSNWGVDTKYRACSLVRNLVTDNDKNKVDFQRLGFNPAVVTLISNQEAPMKLLVRGTQALGAMCQGTTPDAKSSKREILECQHSSAFLGLATSKEEEKLRLAWCETLINVVHASPSNQKKLADANLTGLVVQFLSGKDTRLLQISAARLLALMASLPENRCTIMEQGEDAMLAALIAGLQSDSHELQRYVALCVANLSTRSSENKIKIGAAGTVSPLIDRLSSKQLNVIENVLHAVMKLGSHAGNKVKFGTKVCFEKLLSLLHHDELVIRKTSVSTIAVLIEGNDANKKFLLQCDASVVTELCALMKSTNGKVVESAMLILGELSQLPEQTLEISKYIDIVVIVRMIEHHNARIRRAALHTVLNLTKESFNKLRFGIQECVDALLGCLQSEDMLIVELAATCLANLSFTASNAARIASSNSLGILLRLAAASTSSKDYLSWKEARFLRLERGKHDDGSRSPQRKSPLKAAVTCDSIGSMSDDFGAEDNGEPQFEEEFDDKLEPFIYSSKDTEEDGEQQVLDFSSFPGRQTSVLEHTLLVISNCAGEFHSKGLVEKVAVKVVCQALGHPSELAKRCSCFILGFWCKKDSRNQELATNQSILPVLIQLLNSPNINVVEAALYALAKLAYFADNHLKLLQLELVTTLIQTILRKPSNLSREGLMDRTIRLLGTLVSFPKVRQTIKSEEVVSDILTGLLQTHRVVAKNISRLLLSLLEEESLKFFMPKKTVMILRAIFTDDSTEAKTTRNILKIFDRIAIVEEHKITIALEDSGEALGRMIEELFPVVDKSQAGVLPVGPPNAATVLSILACISSTRRIALILHEKEVYAVLPLYLLVAPPPEDVDKETFPSEDKIPILKARKLEQEFIWSDDQMLLDAVVIGHNMCKSLGDKAGSRLSQLDFTHHLVIILRALAVDDVLSRQSHECFCILDLLSFYPKDEAVLLAEYAVDVILAYFKLWVLATELDGTIEGRAGESMKIDLVQYGKPMIQVLHNMARHEENNLALVGCGGIPTILHGLEVAILTKELKLLLVHAFNLLCVAHTAIEWFDTQDIVSPLFRFMYIHRADPELLLSCLRSFADIVEASVASRRYVVGQLNVISFLLQCLEDAEQTAGDKIHFAINSLECLSMEKELADMIASLDGLLLVPKLLLPAVSIMGRETQFFATEMIGYMTSYGHVDKLGLEKLMLWRILSFVSQDDGEDSVDGGLGLALWTLAHLCKSAMKTTVTAWIAKNDDGITAILHSGLTLPHDHAGSGSSVTANALAVLLSVCSTVGGALNLVKRNVCSVVASHLEAVEKDIHLPALRILSVLLTHYPWDDLVVAQKERWPVIFRQLLEWMEVYAREPARCALEPLADAFVCLGYITALPTLANEVRAGISRTGLAEIVGSSIIFFDPKRTRSGEPTSVSQSGEVQVDRERLILHHALKICGNLMAQTAAYSERFFLLSVPQSIGNVLMVDDDDLITASLDCVRLLADWSSNRQLLFASLRCITRLSDLLRHHATAVVAKITPLLSMMCTRIPGLPGLCCVEGISNVCALLEVNWSKRDADTTRITEDCSAILLSIFSSEEHVYAVYDEVDVVGRVFEIVVSNNAPELLLRILVKVSGSSQSHVRYLKLLDPMCRLLSGVLHGNTSQHLILCVLFNLFCRTDDPILMAETLHAGERTLLPQLLPLSRWLGIPNSASIRVVLKILHMYLSSPTYKQLLNDGKNIPALLELVTHTSDEVSIAAAQLVLVAASERDVEIAITVEDGVAIFVRTLQKTTKWHLKCLILSILRNMCHDSEIPVLIMNADGISRLAYYIRERKSVLFASDERLRLSLKILRYISAVPNSASRIVEARGHTRVLELSGFQESSASESERSISVEILVNLARSREVTGDLVESKLHNHLLKLVLSQNSTNLPPSRKLALEGILWLCKLSNVVREEVAATDALIGVLEALLNGQDINVAHIALSILTLVSKVQKGRQSIFARASSTFISRVCEVIVAAMSPIEGHRESLQSASGLGTITLRGLRLLGNTLSDSTSERLQVTWKYDDLVKLCDTLEKVLANHQNIKPQLHALNVMSGSFAGKFYFPITAQMLSDLCNVLLISPSGQHYTQAERVIVGAFQDEDQVRLAIGGSQVLEQLLIVFTQKVDAQERRQLIPVLVQVLEVSMAKSFIVNQRFLSKIVTLLSSAPLSSRLDTTMSADKIKQQWSSEDADEDALTYALCVYLGFVYRFATPSGVQQNICDALRSEINTSAQAVLFVVLLCRHSKYCSKPTNASSSTSVMFTHRELLVWNLLVDSISMPSPSAHTVNLIGNLPLSEWYCLLDDLLVTLEQDHSVCCRIDSGGNVSNAHIAPIVAFTQEDALVSSMAMLSVHSNQKSSYVDGNTPVDLCTWCLKVALMAEGTKTRQLEASVKALLNARAGWGDQTIVQACKTFEPMSQLIQNLLAVFHIDSRDLDETRHILLHLFLLMVSSGSFIEELKAANIREAIENNELIATTDKSLPITILGLLGYNADLNAEFELMLQRYENSSDTKSRSENLASVRNFLQLYTLTDERLHERAIDCFMQQLHLAIDFLKSSPENNHLTDQLRDLFFCFTKAAGTRKFVELFSAHWSLDTLLGVAFSRVRTRDLKAVEDRLIWTMDQVSEFLTMATRLTDSLSPSGLAGVVGESTFINAVSFVDGLDIEDASVAENVLSVMSWAVVNEETFDVFCRHASRFHSFLRYLTTLSDDSCVLFNVMDAFTKRVPRVDMLSDLLTDLLASLYDTADNLSKSVRGKLLVYILAILKRMGEEGLSGSRIYEQAVQLILANVHTPVEAVVRCSWDLLGVLTELDPAIVAIFNFDGVPILLREFCITVPTAPKEPPRLSRNAITTPEDRAFSKATSERSEILYRRMEALKCLSKAARHHDEVLYKISEAPGIGPQLFRALVGEDMDDNAANSAAQEHAAHLIARISSQELFRASLLSQGHITTLIESLESVHSKIVLHALETLFYLCEFTMCLDSLVQNATVPVLGQILASPFAEELAETHSKTELYVTGLLAKMCAKKKIIGRRVVSSNLLPRLRQFLVSPRQQIQFFAAWIVKSVSKDPELVAKLYEQRILETLAQQLREYNPMTTMRKAFGAISNMIASHRPGMPELSYEVLHLVASTVVEAMDSLMVVPNTDRTMVRGLTVLEAIGVISQVEKDLLWETQALQLTTQLLDAMDSRVKTRAFHALSRWVEDNSNTEHIRELMADAPLLSIVRTISEEPDDALLVALSLLHTLLSTNEELRNKLSGMTNEVLLRLVSMIVTSSEMTELPSLHVKALAEALKSLVSMTRGGKVAIATSSVILKSLDPLVDVLRQAPSEGIRINALYLLVNFASMQDLRQRMVTNGTMKAFLMLLRDSRDDRIQQLALLGVALLTGNDFSSVIPDLLSVVDVLVSCLSSKNASIQANAVWVVSNICTEDRLKEAIVSRGGATTLQAILNDTLTVDQATRPTSSSQRIREYAPKAIKKMGFAAMTVTLSPSASTQQ</sequence>
<name>A0A8K1CI37_PYTOL</name>
<evidence type="ECO:0000256" key="1">
    <source>
        <dbReference type="PROSITE-ProRule" id="PRU00259"/>
    </source>
</evidence>
<reference evidence="3" key="1">
    <citation type="submission" date="2019-03" db="EMBL/GenBank/DDBJ databases">
        <title>Long read genome sequence of the mycoparasitic Pythium oligandrum ATCC 38472 isolated from sugarbeet rhizosphere.</title>
        <authorList>
            <person name="Gaulin E."/>
        </authorList>
    </citation>
    <scope>NUCLEOTIDE SEQUENCE</scope>
    <source>
        <strain evidence="3">ATCC 38472_TT</strain>
    </source>
</reference>
<dbReference type="SUPFAM" id="SSF48371">
    <property type="entry name" value="ARM repeat"/>
    <property type="match status" value="8"/>
</dbReference>
<protein>
    <submittedName>
        <fullName evidence="3">Uncharacterized protein</fullName>
    </submittedName>
</protein>
<evidence type="ECO:0000313" key="3">
    <source>
        <dbReference type="EMBL" id="TMW63817.1"/>
    </source>
</evidence>
<proteinExistence type="predicted"/>
<dbReference type="Pfam" id="PF00514">
    <property type="entry name" value="Arm"/>
    <property type="match status" value="2"/>
</dbReference>
<evidence type="ECO:0000313" key="4">
    <source>
        <dbReference type="Proteomes" id="UP000794436"/>
    </source>
</evidence>
<dbReference type="InterPro" id="IPR011989">
    <property type="entry name" value="ARM-like"/>
</dbReference>
<feature type="compositionally biased region" description="Basic and acidic residues" evidence="2">
    <location>
        <begin position="53"/>
        <end position="63"/>
    </location>
</feature>
<feature type="repeat" description="ARM" evidence="1">
    <location>
        <begin position="4335"/>
        <end position="4377"/>
    </location>
</feature>
<feature type="repeat" description="ARM" evidence="1">
    <location>
        <begin position="1534"/>
        <end position="1562"/>
    </location>
</feature>
<feature type="region of interest" description="Disordered" evidence="2">
    <location>
        <begin position="44"/>
        <end position="72"/>
    </location>
</feature>
<organism evidence="3 4">
    <name type="scientific">Pythium oligandrum</name>
    <name type="common">Mycoparasitic fungus</name>
    <dbReference type="NCBI Taxonomy" id="41045"/>
    <lineage>
        <taxon>Eukaryota</taxon>
        <taxon>Sar</taxon>
        <taxon>Stramenopiles</taxon>
        <taxon>Oomycota</taxon>
        <taxon>Peronosporomycetes</taxon>
        <taxon>Pythiales</taxon>
        <taxon>Pythiaceae</taxon>
        <taxon>Pythium</taxon>
    </lineage>
</organism>
<dbReference type="PANTHER" id="PTHR46241:SF1">
    <property type="entry name" value="OUTER DYNEIN ARM-DOCKING COMPLEX SUBUNIT 2"/>
    <property type="match status" value="1"/>
</dbReference>
<dbReference type="Gene3D" id="1.25.10.10">
    <property type="entry name" value="Leucine-rich Repeat Variant"/>
    <property type="match status" value="11"/>
</dbReference>
<gene>
    <name evidence="3" type="ORF">Poli38472_002758</name>
</gene>
<dbReference type="PROSITE" id="PS50176">
    <property type="entry name" value="ARM_REPEAT"/>
    <property type="match status" value="2"/>
</dbReference>
<evidence type="ECO:0000256" key="2">
    <source>
        <dbReference type="SAM" id="MobiDB-lite"/>
    </source>
</evidence>
<dbReference type="OrthoDB" id="7537227at2759"/>
<comment type="caution">
    <text evidence="3">The sequence shown here is derived from an EMBL/GenBank/DDBJ whole genome shotgun (WGS) entry which is preliminary data.</text>
</comment>
<dbReference type="EMBL" id="SPLM01000072">
    <property type="protein sequence ID" value="TMW63817.1"/>
    <property type="molecule type" value="Genomic_DNA"/>
</dbReference>
<dbReference type="InterPro" id="IPR016024">
    <property type="entry name" value="ARM-type_fold"/>
</dbReference>
<dbReference type="PANTHER" id="PTHR46241">
    <property type="entry name" value="ARMADILLO REPEAT-CONTAINING PROTEIN 4 ARMC4"/>
    <property type="match status" value="1"/>
</dbReference>
<dbReference type="SMART" id="SM00185">
    <property type="entry name" value="ARM"/>
    <property type="match status" value="19"/>
</dbReference>
<dbReference type="InterPro" id="IPR000225">
    <property type="entry name" value="Armadillo"/>
</dbReference>
<keyword evidence="4" id="KW-1185">Reference proteome</keyword>
<accession>A0A8K1CI37</accession>
<dbReference type="Proteomes" id="UP000794436">
    <property type="component" value="Unassembled WGS sequence"/>
</dbReference>